<comment type="caution">
    <text evidence="2">The sequence shown here is derived from an EMBL/GenBank/DDBJ whole genome shotgun (WGS) entry which is preliminary data.</text>
</comment>
<reference evidence="2" key="1">
    <citation type="journal article" date="2023" name="G3 (Bethesda)">
        <title>A reference genome for the long-term kleptoplast-retaining sea slug Elysia crispata morphotype clarki.</title>
        <authorList>
            <person name="Eastman K.E."/>
            <person name="Pendleton A.L."/>
            <person name="Shaikh M.A."/>
            <person name="Suttiyut T."/>
            <person name="Ogas R."/>
            <person name="Tomko P."/>
            <person name="Gavelis G."/>
            <person name="Widhalm J.R."/>
            <person name="Wisecaver J.H."/>
        </authorList>
    </citation>
    <scope>NUCLEOTIDE SEQUENCE</scope>
    <source>
        <strain evidence="2">ECLA1</strain>
    </source>
</reference>
<gene>
    <name evidence="2" type="ORF">RRG08_011588</name>
</gene>
<organism evidence="2 3">
    <name type="scientific">Elysia crispata</name>
    <name type="common">lettuce slug</name>
    <dbReference type="NCBI Taxonomy" id="231223"/>
    <lineage>
        <taxon>Eukaryota</taxon>
        <taxon>Metazoa</taxon>
        <taxon>Spiralia</taxon>
        <taxon>Lophotrochozoa</taxon>
        <taxon>Mollusca</taxon>
        <taxon>Gastropoda</taxon>
        <taxon>Heterobranchia</taxon>
        <taxon>Euthyneura</taxon>
        <taxon>Panpulmonata</taxon>
        <taxon>Sacoglossa</taxon>
        <taxon>Placobranchoidea</taxon>
        <taxon>Plakobranchidae</taxon>
        <taxon>Elysia</taxon>
    </lineage>
</organism>
<dbReference type="AlphaFoldDB" id="A0AAE1CJV0"/>
<evidence type="ECO:0000313" key="3">
    <source>
        <dbReference type="Proteomes" id="UP001283361"/>
    </source>
</evidence>
<feature type="compositionally biased region" description="Basic residues" evidence="1">
    <location>
        <begin position="20"/>
        <end position="30"/>
    </location>
</feature>
<name>A0AAE1CJV0_9GAST</name>
<keyword evidence="3" id="KW-1185">Reference proteome</keyword>
<proteinExistence type="predicted"/>
<dbReference type="Proteomes" id="UP001283361">
    <property type="component" value="Unassembled WGS sequence"/>
</dbReference>
<feature type="compositionally biased region" description="Polar residues" evidence="1">
    <location>
        <begin position="9"/>
        <end position="19"/>
    </location>
</feature>
<evidence type="ECO:0000256" key="1">
    <source>
        <dbReference type="SAM" id="MobiDB-lite"/>
    </source>
</evidence>
<accession>A0AAE1CJV0</accession>
<feature type="region of interest" description="Disordered" evidence="1">
    <location>
        <begin position="1"/>
        <end position="40"/>
    </location>
</feature>
<sequence length="80" mass="8892">MKRDLPDNSKLNSHLSQRMSVKKINQRKRTGSGTHSGTEVSGLLWSHQRLMEVSGLYSLALSTASSSQPPNRLETLSLQQ</sequence>
<evidence type="ECO:0000313" key="2">
    <source>
        <dbReference type="EMBL" id="KAK3700831.1"/>
    </source>
</evidence>
<dbReference type="EMBL" id="JAWDGP010007902">
    <property type="protein sequence ID" value="KAK3700831.1"/>
    <property type="molecule type" value="Genomic_DNA"/>
</dbReference>
<protein>
    <submittedName>
        <fullName evidence="2">Uncharacterized protein</fullName>
    </submittedName>
</protein>